<name>A0A0C9WUK9_9AGAR</name>
<organism evidence="1 2">
    <name type="scientific">Laccaria amethystina LaAM-08-1</name>
    <dbReference type="NCBI Taxonomy" id="1095629"/>
    <lineage>
        <taxon>Eukaryota</taxon>
        <taxon>Fungi</taxon>
        <taxon>Dikarya</taxon>
        <taxon>Basidiomycota</taxon>
        <taxon>Agaricomycotina</taxon>
        <taxon>Agaricomycetes</taxon>
        <taxon>Agaricomycetidae</taxon>
        <taxon>Agaricales</taxon>
        <taxon>Agaricineae</taxon>
        <taxon>Hydnangiaceae</taxon>
        <taxon>Laccaria</taxon>
    </lineage>
</organism>
<keyword evidence="2" id="KW-1185">Reference proteome</keyword>
<proteinExistence type="predicted"/>
<dbReference type="HOGENOM" id="CLU_2455091_0_0_1"/>
<dbReference type="AlphaFoldDB" id="A0A0C9WUK9"/>
<evidence type="ECO:0000313" key="1">
    <source>
        <dbReference type="EMBL" id="KIJ92233.1"/>
    </source>
</evidence>
<evidence type="ECO:0000313" key="2">
    <source>
        <dbReference type="Proteomes" id="UP000054477"/>
    </source>
</evidence>
<dbReference type="Proteomes" id="UP000054477">
    <property type="component" value="Unassembled WGS sequence"/>
</dbReference>
<reference evidence="2" key="2">
    <citation type="submission" date="2015-01" db="EMBL/GenBank/DDBJ databases">
        <title>Evolutionary Origins and Diversification of the Mycorrhizal Mutualists.</title>
        <authorList>
            <consortium name="DOE Joint Genome Institute"/>
            <consortium name="Mycorrhizal Genomics Consortium"/>
            <person name="Kohler A."/>
            <person name="Kuo A."/>
            <person name="Nagy L.G."/>
            <person name="Floudas D."/>
            <person name="Copeland A."/>
            <person name="Barry K.W."/>
            <person name="Cichocki N."/>
            <person name="Veneault-Fourrey C."/>
            <person name="LaButti K."/>
            <person name="Lindquist E.A."/>
            <person name="Lipzen A."/>
            <person name="Lundell T."/>
            <person name="Morin E."/>
            <person name="Murat C."/>
            <person name="Riley R."/>
            <person name="Ohm R."/>
            <person name="Sun H."/>
            <person name="Tunlid A."/>
            <person name="Henrissat B."/>
            <person name="Grigoriev I.V."/>
            <person name="Hibbett D.S."/>
            <person name="Martin F."/>
        </authorList>
    </citation>
    <scope>NUCLEOTIDE SEQUENCE [LARGE SCALE GENOMIC DNA]</scope>
    <source>
        <strain evidence="2">LaAM-08-1</strain>
    </source>
</reference>
<sequence>MISCQDFAEVMKESELKFAFGNFSKSHRSSFVRYDQQGTYRRTRVLFLRTGWRLCSEGLMNLFTQANLCSSLSQGLLGGSTRETFLWQS</sequence>
<accession>A0A0C9WUK9</accession>
<gene>
    <name evidence="1" type="ORF">K443DRAFT_444329</name>
</gene>
<protein>
    <submittedName>
        <fullName evidence="1">Uncharacterized protein</fullName>
    </submittedName>
</protein>
<dbReference type="EMBL" id="KN838925">
    <property type="protein sequence ID" value="KIJ92233.1"/>
    <property type="molecule type" value="Genomic_DNA"/>
</dbReference>
<reference evidence="1 2" key="1">
    <citation type="submission" date="2014-04" db="EMBL/GenBank/DDBJ databases">
        <authorList>
            <consortium name="DOE Joint Genome Institute"/>
            <person name="Kuo A."/>
            <person name="Kohler A."/>
            <person name="Nagy L.G."/>
            <person name="Floudas D."/>
            <person name="Copeland A."/>
            <person name="Barry K.W."/>
            <person name="Cichocki N."/>
            <person name="Veneault-Fourrey C."/>
            <person name="LaButti K."/>
            <person name="Lindquist E.A."/>
            <person name="Lipzen A."/>
            <person name="Lundell T."/>
            <person name="Morin E."/>
            <person name="Murat C."/>
            <person name="Sun H."/>
            <person name="Tunlid A."/>
            <person name="Henrissat B."/>
            <person name="Grigoriev I.V."/>
            <person name="Hibbett D.S."/>
            <person name="Martin F."/>
            <person name="Nordberg H.P."/>
            <person name="Cantor M.N."/>
            <person name="Hua S.X."/>
        </authorList>
    </citation>
    <scope>NUCLEOTIDE SEQUENCE [LARGE SCALE GENOMIC DNA]</scope>
    <source>
        <strain evidence="1 2">LaAM-08-1</strain>
    </source>
</reference>